<evidence type="ECO:0000256" key="7">
    <source>
        <dbReference type="ARBA" id="ARBA00023235"/>
    </source>
</evidence>
<evidence type="ECO:0000313" key="13">
    <source>
        <dbReference type="EMBL" id="MBS3063496.1"/>
    </source>
</evidence>
<feature type="compositionally biased region" description="Low complexity" evidence="11">
    <location>
        <begin position="114"/>
        <end position="123"/>
    </location>
</feature>
<dbReference type="GO" id="GO:0016787">
    <property type="term" value="F:hydrolase activity"/>
    <property type="evidence" value="ECO:0007669"/>
    <property type="project" value="UniProtKB-KW"/>
</dbReference>
<feature type="region of interest" description="Disordered" evidence="11">
    <location>
        <begin position="752"/>
        <end position="793"/>
    </location>
</feature>
<dbReference type="GO" id="GO:0043139">
    <property type="term" value="F:5'-3' DNA helicase activity"/>
    <property type="evidence" value="ECO:0007669"/>
    <property type="project" value="UniProtKB-EC"/>
</dbReference>
<name>A0A8T4LL10_9ARCH</name>
<evidence type="ECO:0000256" key="11">
    <source>
        <dbReference type="SAM" id="MobiDB-lite"/>
    </source>
</evidence>
<sequence>MPDGEGKDAVAAGSGEKPRPLGAGERVVKLKAAPKTDLFEEVLTGKSHEEQSLDELSEAEEKRAQEAEKTVATKPGSGAAPVAGAEMPAPVQARRGSPRKAAPKIRVRKKGVEEAGAGVASSEGGDDDDEEDEPGEPKPPLDIEEGDDLSAGDWNDLFKEGDTREEGIKAAQALPEAGAGEAGSSAGEEGPVEAKTPQPSKEEIRRELIARTVAAGQGDLTPLKEGLPLKFLEDPEKGNVFIGRKKNIWKKYGYEGALLVGKVVEEEFKERHVYLDSLNPHVVFVCGARGSGKSYIMGVMAEELARKNKNVGTVVIDPVGVFWSMKYPNKEEKELALMPDWGLQPEGLDSLRVFIPEGIKSQTPKETYDATFTMQPSLLTSDDWCLTYGIDRFSPTGLLLEKTLKKVELGYENLDGKKFPARRRSYSLDDLIACLETDAELNSRDKGYKQDSIRALVSRFEAAKNWGIFSDRGTPLVEISKEGQLTVIDTSFLDDNVTALVIGILARRLLAARKLSTRKEAAKKFQEEEGVDVLETDIPPTWLFIDEAHTLIPSGNVKTPATHALVEYVKQGRRPGCSLVFATQQPSAIDTKVLSQLDVMVTHKLVFDDDIKAIYKRSPTIVPFKYKKPSFVKTLPIGTALVGDRTEETSRAFIMKIRPRLSQHEGREAETTERSVELGAKQVEQLAVSMLLRRLEEEGETSIETVEKSVQVLNQKYKSTADAENVLAMLKRHGLVVDEEFVRLKEYVEKEEGTGKPAAAKAGEESPVEAEEEKEAEEEAQETAGEEKQGKPVPEAVEAGFGGQTELLALPARVNQQAAQRVVDGLRHRKVLGLLGSEEVIEDLQLKYVTIWRVKYDVYNQRKEFIARECFVNSMSGEFIHFLKDRFVESKGLKEVYELGEDEIQFVRLLGRKEMSLQEIVKHTLLDEKKVRPVLDKLHFKRLLGKTKKNNELHYWLLKEFDLPPHERHDLLQSIRNLPFVRAEALAKEREIYGRKEIPEVLGKLWKNILVHKIEELHWPIWQATLKEGQRTRKVGIDAVTGKAV</sequence>
<proteinExistence type="inferred from homology"/>
<feature type="compositionally biased region" description="Low complexity" evidence="11">
    <location>
        <begin position="176"/>
        <end position="189"/>
    </location>
</feature>
<dbReference type="InterPro" id="IPR003593">
    <property type="entry name" value="AAA+_ATPase"/>
</dbReference>
<comment type="catalytic activity">
    <reaction evidence="9">
        <text>ATP + H2O = ADP + phosphate + H(+)</text>
        <dbReference type="Rhea" id="RHEA:13065"/>
        <dbReference type="ChEBI" id="CHEBI:15377"/>
        <dbReference type="ChEBI" id="CHEBI:15378"/>
        <dbReference type="ChEBI" id="CHEBI:30616"/>
        <dbReference type="ChEBI" id="CHEBI:43474"/>
        <dbReference type="ChEBI" id="CHEBI:456216"/>
        <dbReference type="EC" id="5.6.2.3"/>
    </reaction>
</comment>
<dbReference type="PANTHER" id="PTHR42957">
    <property type="entry name" value="HELICASE MJ1565-RELATED"/>
    <property type="match status" value="1"/>
</dbReference>
<comment type="catalytic activity">
    <reaction evidence="10">
        <text>ATP + H2O = ADP + phosphate + H(+)</text>
        <dbReference type="Rhea" id="RHEA:13065"/>
        <dbReference type="ChEBI" id="CHEBI:15377"/>
        <dbReference type="ChEBI" id="CHEBI:15378"/>
        <dbReference type="ChEBI" id="CHEBI:30616"/>
        <dbReference type="ChEBI" id="CHEBI:43474"/>
        <dbReference type="ChEBI" id="CHEBI:456216"/>
        <dbReference type="EC" id="5.6.2.4"/>
    </reaction>
</comment>
<evidence type="ECO:0000256" key="9">
    <source>
        <dbReference type="ARBA" id="ARBA00048954"/>
    </source>
</evidence>
<evidence type="ECO:0000256" key="2">
    <source>
        <dbReference type="ARBA" id="ARBA00022741"/>
    </source>
</evidence>
<feature type="region of interest" description="Disordered" evidence="11">
    <location>
        <begin position="1"/>
        <end position="157"/>
    </location>
</feature>
<dbReference type="InterPro" id="IPR002789">
    <property type="entry name" value="HerA_central"/>
</dbReference>
<reference evidence="13" key="1">
    <citation type="submission" date="2021-03" db="EMBL/GenBank/DDBJ databases">
        <authorList>
            <person name="Jaffe A."/>
        </authorList>
    </citation>
    <scope>NUCLEOTIDE SEQUENCE</scope>
    <source>
        <strain evidence="13">RIFCSPLOWO2_01_FULL_58_19</strain>
    </source>
</reference>
<dbReference type="SMART" id="SM00382">
    <property type="entry name" value="AAA"/>
    <property type="match status" value="1"/>
</dbReference>
<evidence type="ECO:0000256" key="6">
    <source>
        <dbReference type="ARBA" id="ARBA00023125"/>
    </source>
</evidence>
<evidence type="ECO:0000313" key="14">
    <source>
        <dbReference type="Proteomes" id="UP000678237"/>
    </source>
</evidence>
<keyword evidence="4" id="KW-0347">Helicase</keyword>
<evidence type="ECO:0000256" key="3">
    <source>
        <dbReference type="ARBA" id="ARBA00022801"/>
    </source>
</evidence>
<organism evidence="13 14">
    <name type="scientific">Candidatus Iainarchaeum sp</name>
    <dbReference type="NCBI Taxonomy" id="3101447"/>
    <lineage>
        <taxon>Archaea</taxon>
        <taxon>Candidatus Iainarchaeota</taxon>
        <taxon>Candidatus Iainarchaeia</taxon>
        <taxon>Candidatus Iainarchaeales</taxon>
        <taxon>Candidatus Iainarchaeaceae</taxon>
        <taxon>Candidatus Iainarchaeum</taxon>
    </lineage>
</organism>
<feature type="compositionally biased region" description="Basic and acidic residues" evidence="11">
    <location>
        <begin position="59"/>
        <end position="71"/>
    </location>
</feature>
<feature type="compositionally biased region" description="Acidic residues" evidence="11">
    <location>
        <begin position="766"/>
        <end position="781"/>
    </location>
</feature>
<dbReference type="InterPro" id="IPR008571">
    <property type="entry name" value="HerA-like"/>
</dbReference>
<dbReference type="EMBL" id="JAGVWE010000005">
    <property type="protein sequence ID" value="MBS3063496.1"/>
    <property type="molecule type" value="Genomic_DNA"/>
</dbReference>
<evidence type="ECO:0000259" key="12">
    <source>
        <dbReference type="SMART" id="SM00382"/>
    </source>
</evidence>
<dbReference type="SUPFAM" id="SSF52540">
    <property type="entry name" value="P-loop containing nucleoside triphosphate hydrolases"/>
    <property type="match status" value="1"/>
</dbReference>
<dbReference type="GO" id="GO:0003677">
    <property type="term" value="F:DNA binding"/>
    <property type="evidence" value="ECO:0007669"/>
    <property type="project" value="UniProtKB-KW"/>
</dbReference>
<evidence type="ECO:0000256" key="1">
    <source>
        <dbReference type="ARBA" id="ARBA00007816"/>
    </source>
</evidence>
<feature type="domain" description="AAA+ ATPase" evidence="12">
    <location>
        <begin position="279"/>
        <end position="605"/>
    </location>
</feature>
<dbReference type="InterPro" id="IPR027417">
    <property type="entry name" value="P-loop_NTPase"/>
</dbReference>
<keyword evidence="7" id="KW-0413">Isomerase</keyword>
<comment type="similarity">
    <text evidence="1">Belongs to the HerA family.</text>
</comment>
<keyword evidence="6" id="KW-0238">DNA-binding</keyword>
<accession>A0A8T4LL10</accession>
<keyword evidence="2" id="KW-0547">Nucleotide-binding</keyword>
<evidence type="ECO:0000256" key="8">
    <source>
        <dbReference type="ARBA" id="ARBA00034617"/>
    </source>
</evidence>
<comment type="catalytic activity">
    <reaction evidence="8">
        <text>Couples ATP hydrolysis with the unwinding of duplex DNA by translocating in the 3'-5' direction.</text>
        <dbReference type="EC" id="5.6.2.4"/>
    </reaction>
</comment>
<dbReference type="InterPro" id="IPR033186">
    <property type="entry name" value="HerA_C"/>
</dbReference>
<gene>
    <name evidence="13" type="ORF">J4203_06565</name>
</gene>
<feature type="compositionally biased region" description="Acidic residues" evidence="11">
    <location>
        <begin position="124"/>
        <end position="134"/>
    </location>
</feature>
<dbReference type="AlphaFoldDB" id="A0A8T4LL10"/>
<reference evidence="13" key="2">
    <citation type="submission" date="2021-05" db="EMBL/GenBank/DDBJ databases">
        <title>Protein family content uncovers lineage relationships and bacterial pathway maintenance mechanisms in DPANN archaea.</title>
        <authorList>
            <person name="Castelle C.J."/>
            <person name="Meheust R."/>
            <person name="Jaffe A.L."/>
            <person name="Seitz K."/>
            <person name="Gong X."/>
            <person name="Baker B.J."/>
            <person name="Banfield J.F."/>
        </authorList>
    </citation>
    <scope>NUCLEOTIDE SEQUENCE</scope>
    <source>
        <strain evidence="13">RIFCSPLOWO2_01_FULL_58_19</strain>
    </source>
</reference>
<keyword evidence="5" id="KW-0067">ATP-binding</keyword>
<dbReference type="GO" id="GO:0043138">
    <property type="term" value="F:3'-5' DNA helicase activity"/>
    <property type="evidence" value="ECO:0007669"/>
    <property type="project" value="UniProtKB-EC"/>
</dbReference>
<protein>
    <submittedName>
        <fullName evidence="13">DUF853 family protein</fullName>
    </submittedName>
</protein>
<dbReference type="PANTHER" id="PTHR42957:SF1">
    <property type="entry name" value="HELICASE MJ1565-RELATED"/>
    <property type="match status" value="1"/>
</dbReference>
<evidence type="ECO:0000256" key="5">
    <source>
        <dbReference type="ARBA" id="ARBA00022840"/>
    </source>
</evidence>
<feature type="region of interest" description="Disordered" evidence="11">
    <location>
        <begin position="176"/>
        <end position="202"/>
    </location>
</feature>
<dbReference type="Proteomes" id="UP000678237">
    <property type="component" value="Unassembled WGS sequence"/>
</dbReference>
<dbReference type="Pfam" id="PF01935">
    <property type="entry name" value="DUF87"/>
    <property type="match status" value="1"/>
</dbReference>
<evidence type="ECO:0000256" key="4">
    <source>
        <dbReference type="ARBA" id="ARBA00022806"/>
    </source>
</evidence>
<keyword evidence="3" id="KW-0378">Hydrolase</keyword>
<evidence type="ECO:0000256" key="10">
    <source>
        <dbReference type="ARBA" id="ARBA00048988"/>
    </source>
</evidence>
<dbReference type="Gene3D" id="3.40.50.300">
    <property type="entry name" value="P-loop containing nucleotide triphosphate hydrolases"/>
    <property type="match status" value="2"/>
</dbReference>
<feature type="compositionally biased region" description="Basic residues" evidence="11">
    <location>
        <begin position="96"/>
        <end position="109"/>
    </location>
</feature>
<dbReference type="GO" id="GO:0005524">
    <property type="term" value="F:ATP binding"/>
    <property type="evidence" value="ECO:0007669"/>
    <property type="project" value="UniProtKB-KW"/>
</dbReference>
<comment type="caution">
    <text evidence="13">The sequence shown here is derived from an EMBL/GenBank/DDBJ whole genome shotgun (WGS) entry which is preliminary data.</text>
</comment>
<dbReference type="Pfam" id="PF05872">
    <property type="entry name" value="HerA_C"/>
    <property type="match status" value="1"/>
</dbReference>